<keyword evidence="2" id="KW-1185">Reference proteome</keyword>
<dbReference type="InterPro" id="IPR025859">
    <property type="entry name" value="AurF/CmlI"/>
</dbReference>
<evidence type="ECO:0000313" key="2">
    <source>
        <dbReference type="Proteomes" id="UP001500034"/>
    </source>
</evidence>
<evidence type="ECO:0008006" key="3">
    <source>
        <dbReference type="Google" id="ProtNLM"/>
    </source>
</evidence>
<proteinExistence type="predicted"/>
<accession>A0ABP7SM43</accession>
<gene>
    <name evidence="1" type="ORF">GCM10022384_67470</name>
</gene>
<evidence type="ECO:0000313" key="1">
    <source>
        <dbReference type="EMBL" id="GAA4013679.1"/>
    </source>
</evidence>
<dbReference type="Gene3D" id="1.10.620.20">
    <property type="entry name" value="Ribonucleotide Reductase, subunit A"/>
    <property type="match status" value="1"/>
</dbReference>
<organism evidence="1 2">
    <name type="scientific">Streptomyces marokkonensis</name>
    <dbReference type="NCBI Taxonomy" id="324855"/>
    <lineage>
        <taxon>Bacteria</taxon>
        <taxon>Bacillati</taxon>
        <taxon>Actinomycetota</taxon>
        <taxon>Actinomycetes</taxon>
        <taxon>Kitasatosporales</taxon>
        <taxon>Streptomycetaceae</taxon>
        <taxon>Streptomyces</taxon>
    </lineage>
</organism>
<protein>
    <recommendedName>
        <fullName evidence="3">p-aminobenzoate N-oxygenase AurF</fullName>
    </recommendedName>
</protein>
<sequence>MTAATRPETGGEQDLISGKTLRRISDAWLGRATIRTDLEAIEQPDAYQEGLPDYPVRLLPFAEHPDFLAASPEQREQVLTSAWIAYNERVIAAEEKVANPTFARIVHGVFPGADSFEIKRSVQQAHVDETWHTYMHMMAMQRTRDVRGITDEPEYPPTVTYRMLAAAQADASEAWKRDLLALVWTTVSEISVNAYLELLSRDKTIQPLHSLVPRLHAKDESAHGSVMVEVAKALYVHMNAEQRQAFADALPRALHAFVAQDFKLWPVVLRHAGIRKAEDIVEDCKRAAGSNLLVRDFSGVRRVVRGLGLEDQVDFDFADTAA</sequence>
<dbReference type="EMBL" id="BAABCQ010000252">
    <property type="protein sequence ID" value="GAA4013679.1"/>
    <property type="molecule type" value="Genomic_DNA"/>
</dbReference>
<dbReference type="Proteomes" id="UP001500034">
    <property type="component" value="Unassembled WGS sequence"/>
</dbReference>
<dbReference type="InterPro" id="IPR012348">
    <property type="entry name" value="RNR-like"/>
</dbReference>
<dbReference type="SUPFAM" id="SSF47240">
    <property type="entry name" value="Ferritin-like"/>
    <property type="match status" value="1"/>
</dbReference>
<reference evidence="2" key="1">
    <citation type="journal article" date="2019" name="Int. J. Syst. Evol. Microbiol.">
        <title>The Global Catalogue of Microorganisms (GCM) 10K type strain sequencing project: providing services to taxonomists for standard genome sequencing and annotation.</title>
        <authorList>
            <consortium name="The Broad Institute Genomics Platform"/>
            <consortium name="The Broad Institute Genome Sequencing Center for Infectious Disease"/>
            <person name="Wu L."/>
            <person name="Ma J."/>
        </authorList>
    </citation>
    <scope>NUCLEOTIDE SEQUENCE [LARGE SCALE GENOMIC DNA]</scope>
    <source>
        <strain evidence="2">JCM 17027</strain>
    </source>
</reference>
<dbReference type="InterPro" id="IPR009078">
    <property type="entry name" value="Ferritin-like_SF"/>
</dbReference>
<dbReference type="Pfam" id="PF11583">
    <property type="entry name" value="AurF"/>
    <property type="match status" value="1"/>
</dbReference>
<comment type="caution">
    <text evidence="1">The sequence shown here is derived from an EMBL/GenBank/DDBJ whole genome shotgun (WGS) entry which is preliminary data.</text>
</comment>
<name>A0ABP7SM43_9ACTN</name>